<dbReference type="EMBL" id="KN847538">
    <property type="protein sequence ID" value="KIW05133.1"/>
    <property type="molecule type" value="Genomic_DNA"/>
</dbReference>
<dbReference type="InterPro" id="IPR001810">
    <property type="entry name" value="F-box_dom"/>
</dbReference>
<dbReference type="GeneID" id="27311658"/>
<evidence type="ECO:0000313" key="3">
    <source>
        <dbReference type="Proteomes" id="UP000053259"/>
    </source>
</evidence>
<dbReference type="PROSITE" id="PS50181">
    <property type="entry name" value="FBOX"/>
    <property type="match status" value="1"/>
</dbReference>
<reference evidence="2 3" key="1">
    <citation type="submission" date="2015-01" db="EMBL/GenBank/DDBJ databases">
        <title>The Genome Sequence of Ochroconis gallopava CBS43764.</title>
        <authorList>
            <consortium name="The Broad Institute Genomics Platform"/>
            <person name="Cuomo C."/>
            <person name="de Hoog S."/>
            <person name="Gorbushina A."/>
            <person name="Stielow B."/>
            <person name="Teixiera M."/>
            <person name="Abouelleil A."/>
            <person name="Chapman S.B."/>
            <person name="Priest M."/>
            <person name="Young S.K."/>
            <person name="Wortman J."/>
            <person name="Nusbaum C."/>
            <person name="Birren B."/>
        </authorList>
    </citation>
    <scope>NUCLEOTIDE SEQUENCE [LARGE SCALE GENOMIC DNA]</scope>
    <source>
        <strain evidence="2 3">CBS 43764</strain>
    </source>
</reference>
<protein>
    <recommendedName>
        <fullName evidence="1">F-box domain-containing protein</fullName>
    </recommendedName>
</protein>
<dbReference type="Pfam" id="PF12937">
    <property type="entry name" value="F-box-like"/>
    <property type="match status" value="1"/>
</dbReference>
<dbReference type="AlphaFoldDB" id="A0A0D2ADQ8"/>
<name>A0A0D2ADQ8_9PEZI</name>
<dbReference type="SUPFAM" id="SSF81383">
    <property type="entry name" value="F-box domain"/>
    <property type="match status" value="1"/>
</dbReference>
<dbReference type="STRING" id="253628.A0A0D2ADQ8"/>
<sequence>MSPDSKTKFRQSMDDLPDELALKVLSYADQATLYHCILTSKRIYRISLPLLYRQVSHHMYSEPSKIQSAVRTLIKRPELASKVEIVALCDPVQNDNFWDIKSWTEWAKEKYNATLHEDDKELFVSAARKYLHLNASPSHDDVWTREETHAALLIALSTNLKLLHLENPTTKDEQPRFVLDHLVLSSLFPKIKEQAILQNLTTLHAVTARLEGGQGGFRLSSIAPFFHLPNLRRVVGMACFEPEDDLYQDFDCPAGTSNVTDLSFIRSSICPIGLSQMLSACKAVESFDCDWAGLSVGWVEINFPLLRSNLAMHKDTMKRLRLDTRKHYDSWPERDDGLVPPLGEELKTFTALKKLDAPASALIGWDEDDVGGYHRLRDVLPPNLEELKINEYAPRLVEELDDFIPHCAELYPKLKVLCISRSELEHEENGDAEERLLGISRDLAPALRVQFEDGSEVDHFEVMGSIGSASI</sequence>
<proteinExistence type="predicted"/>
<feature type="domain" description="F-box" evidence="1">
    <location>
        <begin position="10"/>
        <end position="55"/>
    </location>
</feature>
<dbReference type="HOGENOM" id="CLU_580321_0_0_1"/>
<keyword evidence="3" id="KW-1185">Reference proteome</keyword>
<gene>
    <name evidence="2" type="ORF">PV09_03685</name>
</gene>
<evidence type="ECO:0000313" key="2">
    <source>
        <dbReference type="EMBL" id="KIW05133.1"/>
    </source>
</evidence>
<dbReference type="VEuPathDB" id="FungiDB:PV09_03685"/>
<dbReference type="OrthoDB" id="2520703at2759"/>
<organism evidence="2 3">
    <name type="scientific">Verruconis gallopava</name>
    <dbReference type="NCBI Taxonomy" id="253628"/>
    <lineage>
        <taxon>Eukaryota</taxon>
        <taxon>Fungi</taxon>
        <taxon>Dikarya</taxon>
        <taxon>Ascomycota</taxon>
        <taxon>Pezizomycotina</taxon>
        <taxon>Dothideomycetes</taxon>
        <taxon>Pleosporomycetidae</taxon>
        <taxon>Venturiales</taxon>
        <taxon>Sympoventuriaceae</taxon>
        <taxon>Verruconis</taxon>
    </lineage>
</organism>
<dbReference type="InterPro" id="IPR036047">
    <property type="entry name" value="F-box-like_dom_sf"/>
</dbReference>
<dbReference type="Proteomes" id="UP000053259">
    <property type="component" value="Unassembled WGS sequence"/>
</dbReference>
<dbReference type="Gene3D" id="1.20.1280.50">
    <property type="match status" value="1"/>
</dbReference>
<accession>A0A0D2ADQ8</accession>
<dbReference type="InParanoid" id="A0A0D2ADQ8"/>
<dbReference type="RefSeq" id="XP_016215002.1">
    <property type="nucleotide sequence ID" value="XM_016356913.1"/>
</dbReference>
<evidence type="ECO:0000259" key="1">
    <source>
        <dbReference type="PROSITE" id="PS50181"/>
    </source>
</evidence>